<gene>
    <name evidence="2" type="ORF">BOTNAR_0464g00080</name>
</gene>
<dbReference type="AlphaFoldDB" id="A0A4Z1HIC4"/>
<protein>
    <submittedName>
        <fullName evidence="2">Uncharacterized protein</fullName>
    </submittedName>
</protein>
<accession>A0A4Z1HIC4</accession>
<dbReference type="EMBL" id="PQXJ01000464">
    <property type="protein sequence ID" value="TGO48684.1"/>
    <property type="molecule type" value="Genomic_DNA"/>
</dbReference>
<evidence type="ECO:0000256" key="1">
    <source>
        <dbReference type="SAM" id="MobiDB-lite"/>
    </source>
</evidence>
<reference evidence="2 3" key="1">
    <citation type="submission" date="2017-12" db="EMBL/GenBank/DDBJ databases">
        <title>Comparative genomics of Botrytis spp.</title>
        <authorList>
            <person name="Valero-Jimenez C.A."/>
            <person name="Tapia P."/>
            <person name="Veloso J."/>
            <person name="Silva-Moreno E."/>
            <person name="Staats M."/>
            <person name="Valdes J.H."/>
            <person name="Van Kan J.A.L."/>
        </authorList>
    </citation>
    <scope>NUCLEOTIDE SEQUENCE [LARGE SCALE GENOMIC DNA]</scope>
    <source>
        <strain evidence="2 3">MUCL2120</strain>
    </source>
</reference>
<dbReference type="Proteomes" id="UP000297452">
    <property type="component" value="Unassembled WGS sequence"/>
</dbReference>
<feature type="region of interest" description="Disordered" evidence="1">
    <location>
        <begin position="227"/>
        <end position="270"/>
    </location>
</feature>
<keyword evidence="3" id="KW-1185">Reference proteome</keyword>
<name>A0A4Z1HIC4_9HELO</name>
<organism evidence="2 3">
    <name type="scientific">Botryotinia narcissicola</name>
    <dbReference type="NCBI Taxonomy" id="278944"/>
    <lineage>
        <taxon>Eukaryota</taxon>
        <taxon>Fungi</taxon>
        <taxon>Dikarya</taxon>
        <taxon>Ascomycota</taxon>
        <taxon>Pezizomycotina</taxon>
        <taxon>Leotiomycetes</taxon>
        <taxon>Helotiales</taxon>
        <taxon>Sclerotiniaceae</taxon>
        <taxon>Botryotinia</taxon>
    </lineage>
</organism>
<comment type="caution">
    <text evidence="2">The sequence shown here is derived from an EMBL/GenBank/DDBJ whole genome shotgun (WGS) entry which is preliminary data.</text>
</comment>
<sequence length="270" mass="30803">MCSICQKVEAIKSVDSILLKPLKVILTKLHERIEPELGDSFLRREARIHSIKKNIQCLEIGPLKPIIKLIVSDLDSELRKLAVSKADHPAYRTVGTYNDLTTKIGPDDSSSIRAWLENRAEEAKETKAVKKMVAFQEKSKTHRCLRAQNIARIQHDSVKGPNYVAGLGSSTESEYLSGTNDMSEIDYMELDDRLPVPGAVEWSTHVVDQWFEKNGEDVLLREGVAQAENAPRKHRKHRKHRENVLLSEGDVQAEDEPRKHRKHRKHAKRE</sequence>
<feature type="compositionally biased region" description="Basic residues" evidence="1">
    <location>
        <begin position="259"/>
        <end position="270"/>
    </location>
</feature>
<evidence type="ECO:0000313" key="3">
    <source>
        <dbReference type="Proteomes" id="UP000297452"/>
    </source>
</evidence>
<feature type="compositionally biased region" description="Basic residues" evidence="1">
    <location>
        <begin position="232"/>
        <end position="241"/>
    </location>
</feature>
<evidence type="ECO:0000313" key="2">
    <source>
        <dbReference type="EMBL" id="TGO48684.1"/>
    </source>
</evidence>
<proteinExistence type="predicted"/>
<dbReference type="OrthoDB" id="3526263at2759"/>